<feature type="compositionally biased region" description="Basic and acidic residues" evidence="1">
    <location>
        <begin position="49"/>
        <end position="77"/>
    </location>
</feature>
<gene>
    <name evidence="2" type="ORF">SCWH03_06830</name>
</gene>
<keyword evidence="3" id="KW-1185">Reference proteome</keyword>
<evidence type="ECO:0000313" key="2">
    <source>
        <dbReference type="EMBL" id="GFH34469.1"/>
    </source>
</evidence>
<dbReference type="EMBL" id="BLLG01000002">
    <property type="protein sequence ID" value="GFH34469.1"/>
    <property type="molecule type" value="Genomic_DNA"/>
</dbReference>
<evidence type="ECO:0000313" key="3">
    <source>
        <dbReference type="Proteomes" id="UP000484988"/>
    </source>
</evidence>
<comment type="caution">
    <text evidence="2">The sequence shown here is derived from an EMBL/GenBank/DDBJ whole genome shotgun (WGS) entry which is preliminary data.</text>
</comment>
<feature type="compositionally biased region" description="Basic and acidic residues" evidence="1">
    <location>
        <begin position="97"/>
        <end position="119"/>
    </location>
</feature>
<proteinExistence type="predicted"/>
<dbReference type="Proteomes" id="UP000484988">
    <property type="component" value="Unassembled WGS sequence"/>
</dbReference>
<accession>A0A6A0ANC2</accession>
<sequence>MVDRAWRTSFSESGFEHFPLTIRRSGRAEEWVRNNSYSQISLDPASGERGGRGEARHEDLGMRETSYRPAGPRRERGLAGWPEVGGRKRQGPGARADFGRDRPAVAGRRDGGTAGRRDI</sequence>
<feature type="region of interest" description="Disordered" evidence="1">
    <location>
        <begin position="40"/>
        <end position="119"/>
    </location>
</feature>
<organism evidence="2 3">
    <name type="scientific">Streptomyces pacificus</name>
    <dbReference type="NCBI Taxonomy" id="2705029"/>
    <lineage>
        <taxon>Bacteria</taxon>
        <taxon>Bacillati</taxon>
        <taxon>Actinomycetota</taxon>
        <taxon>Actinomycetes</taxon>
        <taxon>Kitasatosporales</taxon>
        <taxon>Streptomycetaceae</taxon>
        <taxon>Streptomyces</taxon>
    </lineage>
</organism>
<dbReference type="AlphaFoldDB" id="A0A6A0ANC2"/>
<reference evidence="2 3" key="1">
    <citation type="submission" date="2020-02" db="EMBL/GenBank/DDBJ databases">
        <title>Whole Genome Shotgun Sequence of Streptomyces sp. strain CWH03.</title>
        <authorList>
            <person name="Dohra H."/>
            <person name="Kodani S."/>
            <person name="Yamamura H."/>
        </authorList>
    </citation>
    <scope>NUCLEOTIDE SEQUENCE [LARGE SCALE GENOMIC DNA]</scope>
    <source>
        <strain evidence="2 3">CWH03</strain>
    </source>
</reference>
<protein>
    <submittedName>
        <fullName evidence="2">Uncharacterized protein</fullName>
    </submittedName>
</protein>
<name>A0A6A0ANC2_9ACTN</name>
<evidence type="ECO:0000256" key="1">
    <source>
        <dbReference type="SAM" id="MobiDB-lite"/>
    </source>
</evidence>